<gene>
    <name evidence="3" type="ORF">SAMN04488054_10272</name>
</gene>
<dbReference type="EMBL" id="FOTY01000002">
    <property type="protein sequence ID" value="SFL54179.1"/>
    <property type="molecule type" value="Genomic_DNA"/>
</dbReference>
<dbReference type="InterPro" id="IPR016181">
    <property type="entry name" value="Acyl_CoA_acyltransferase"/>
</dbReference>
<evidence type="ECO:0000313" key="4">
    <source>
        <dbReference type="Proteomes" id="UP000199668"/>
    </source>
</evidence>
<dbReference type="Gene3D" id="3.40.630.30">
    <property type="match status" value="1"/>
</dbReference>
<evidence type="ECO:0000259" key="2">
    <source>
        <dbReference type="PROSITE" id="PS51186"/>
    </source>
</evidence>
<feature type="compositionally biased region" description="Basic residues" evidence="1">
    <location>
        <begin position="203"/>
        <end position="213"/>
    </location>
</feature>
<reference evidence="3 4" key="1">
    <citation type="submission" date="2016-10" db="EMBL/GenBank/DDBJ databases">
        <authorList>
            <person name="de Groot N.N."/>
        </authorList>
    </citation>
    <scope>NUCLEOTIDE SEQUENCE [LARGE SCALE GENOMIC DNA]</scope>
    <source>
        <strain evidence="3 4">CGMCC 1.6134</strain>
    </source>
</reference>
<evidence type="ECO:0000313" key="3">
    <source>
        <dbReference type="EMBL" id="SFL54179.1"/>
    </source>
</evidence>
<organism evidence="3 4">
    <name type="scientific">Salibacterium qingdaonense</name>
    <dbReference type="NCBI Taxonomy" id="266892"/>
    <lineage>
        <taxon>Bacteria</taxon>
        <taxon>Bacillati</taxon>
        <taxon>Bacillota</taxon>
        <taxon>Bacilli</taxon>
        <taxon>Bacillales</taxon>
        <taxon>Bacillaceae</taxon>
    </lineage>
</organism>
<sequence length="244" mass="29135">MNSMNWYDKLNQYFPVEEMKSKEHMELLLQEQGDIYHKEEGPDYVMMYVEMEGFIFIDYLFVSRHARGKGTGMQLIEKLKQRKKPVILEVEPLDYEDTDSRKRFRFYERAGFRRAASIGYNRRSLATDKINTLEIMFWSPEDESEEKIFEKLKQTYKNVHTYKDKELYGKSYEPAEEVLSYDQSKEQWDIIIKEGGDKMRNKDKQKRRKKRRVLKDLLPGNLKDWKKAPGGQKPTTPTSMKPTA</sequence>
<feature type="compositionally biased region" description="Polar residues" evidence="1">
    <location>
        <begin position="233"/>
        <end position="244"/>
    </location>
</feature>
<dbReference type="GO" id="GO:0016747">
    <property type="term" value="F:acyltransferase activity, transferring groups other than amino-acyl groups"/>
    <property type="evidence" value="ECO:0007669"/>
    <property type="project" value="InterPro"/>
</dbReference>
<feature type="region of interest" description="Disordered" evidence="1">
    <location>
        <begin position="194"/>
        <end position="244"/>
    </location>
</feature>
<evidence type="ECO:0000256" key="1">
    <source>
        <dbReference type="SAM" id="MobiDB-lite"/>
    </source>
</evidence>
<proteinExistence type="predicted"/>
<protein>
    <submittedName>
        <fullName evidence="3">Acetyltransferase (GNAT) domain-containing protein</fullName>
    </submittedName>
</protein>
<feature type="domain" description="N-acetyltransferase" evidence="2">
    <location>
        <begin position="1"/>
        <end position="134"/>
    </location>
</feature>
<dbReference type="PROSITE" id="PS51186">
    <property type="entry name" value="GNAT"/>
    <property type="match status" value="1"/>
</dbReference>
<dbReference type="Proteomes" id="UP000199668">
    <property type="component" value="Unassembled WGS sequence"/>
</dbReference>
<dbReference type="STRING" id="266892.SAMN04488054_10272"/>
<dbReference type="Pfam" id="PF13508">
    <property type="entry name" value="Acetyltransf_7"/>
    <property type="match status" value="1"/>
</dbReference>
<dbReference type="AlphaFoldDB" id="A0A1I4IIE7"/>
<accession>A0A1I4IIE7</accession>
<dbReference type="SUPFAM" id="SSF55729">
    <property type="entry name" value="Acyl-CoA N-acyltransferases (Nat)"/>
    <property type="match status" value="1"/>
</dbReference>
<keyword evidence="3" id="KW-0808">Transferase</keyword>
<dbReference type="InterPro" id="IPR000182">
    <property type="entry name" value="GNAT_dom"/>
</dbReference>
<keyword evidence="4" id="KW-1185">Reference proteome</keyword>
<name>A0A1I4IIE7_9BACI</name>